<name>A0A0K0DIJ7_ANGCA</name>
<proteinExistence type="predicted"/>
<feature type="compositionally biased region" description="Basic and acidic residues" evidence="1">
    <location>
        <begin position="1"/>
        <end position="13"/>
    </location>
</feature>
<evidence type="ECO:0000313" key="3">
    <source>
        <dbReference type="WBParaSite" id="ACAC_0001113001-mRNA-1"/>
    </source>
</evidence>
<dbReference type="WBParaSite" id="ACAC_0001113001-mRNA-1">
    <property type="protein sequence ID" value="ACAC_0001113001-mRNA-1"/>
    <property type="gene ID" value="ACAC_0001113001"/>
</dbReference>
<reference evidence="2" key="1">
    <citation type="submission" date="2012-09" db="EMBL/GenBank/DDBJ databases">
        <authorList>
            <person name="Martin A.A."/>
        </authorList>
    </citation>
    <scope>NUCLEOTIDE SEQUENCE</scope>
</reference>
<feature type="compositionally biased region" description="Polar residues" evidence="1">
    <location>
        <begin position="196"/>
        <end position="205"/>
    </location>
</feature>
<evidence type="ECO:0000313" key="2">
    <source>
        <dbReference type="Proteomes" id="UP000035642"/>
    </source>
</evidence>
<keyword evidence="2" id="KW-1185">Reference proteome</keyword>
<feature type="region of interest" description="Disordered" evidence="1">
    <location>
        <begin position="196"/>
        <end position="217"/>
    </location>
</feature>
<feature type="compositionally biased region" description="Basic and acidic residues" evidence="1">
    <location>
        <begin position="206"/>
        <end position="217"/>
    </location>
</feature>
<protein>
    <submittedName>
        <fullName evidence="3">R domain-containing protein</fullName>
    </submittedName>
</protein>
<dbReference type="AlphaFoldDB" id="A0A0K0DIJ7"/>
<accession>A0A0K0DIJ7</accession>
<sequence>MSESAEHENEKSNRGQKPKLNTLAVPTKQTPHRRRTRREKRRRGGRTGCNESANAAEKSYYHPVGAERIPKRTLAAELNKERRRRENEYLRNNSAGGLEDWPMPDLRFGTLIESDERNNGSSRLWPPTPVGSRTSLSTHWNDQHDIVCSSSEAPTTYDPMSMGLSLGTTVAPVDHAAPFRIFAGADFSLWSTAPTTVDSLNSWSNADEKSSSNEEKR</sequence>
<feature type="compositionally biased region" description="Basic residues" evidence="1">
    <location>
        <begin position="30"/>
        <end position="45"/>
    </location>
</feature>
<feature type="region of interest" description="Disordered" evidence="1">
    <location>
        <begin position="1"/>
        <end position="64"/>
    </location>
</feature>
<evidence type="ECO:0000256" key="1">
    <source>
        <dbReference type="SAM" id="MobiDB-lite"/>
    </source>
</evidence>
<feature type="region of interest" description="Disordered" evidence="1">
    <location>
        <begin position="117"/>
        <end position="136"/>
    </location>
</feature>
<dbReference type="Proteomes" id="UP000035642">
    <property type="component" value="Unassembled WGS sequence"/>
</dbReference>
<reference evidence="3" key="2">
    <citation type="submission" date="2017-02" db="UniProtKB">
        <authorList>
            <consortium name="WormBaseParasite"/>
        </authorList>
    </citation>
    <scope>IDENTIFICATION</scope>
</reference>
<organism evidence="2 3">
    <name type="scientific">Angiostrongylus cantonensis</name>
    <name type="common">Rat lungworm</name>
    <dbReference type="NCBI Taxonomy" id="6313"/>
    <lineage>
        <taxon>Eukaryota</taxon>
        <taxon>Metazoa</taxon>
        <taxon>Ecdysozoa</taxon>
        <taxon>Nematoda</taxon>
        <taxon>Chromadorea</taxon>
        <taxon>Rhabditida</taxon>
        <taxon>Rhabditina</taxon>
        <taxon>Rhabditomorpha</taxon>
        <taxon>Strongyloidea</taxon>
        <taxon>Metastrongylidae</taxon>
        <taxon>Angiostrongylus</taxon>
    </lineage>
</organism>